<evidence type="ECO:0000313" key="2">
    <source>
        <dbReference type="EMBL" id="PSS03619.1"/>
    </source>
</evidence>
<proteinExistence type="predicted"/>
<dbReference type="InParanoid" id="A0A2T3AMR9"/>
<gene>
    <name evidence="2" type="ORF">BD289DRAFT_156054</name>
</gene>
<organism evidence="2 3">
    <name type="scientific">Coniella lustricola</name>
    <dbReference type="NCBI Taxonomy" id="2025994"/>
    <lineage>
        <taxon>Eukaryota</taxon>
        <taxon>Fungi</taxon>
        <taxon>Dikarya</taxon>
        <taxon>Ascomycota</taxon>
        <taxon>Pezizomycotina</taxon>
        <taxon>Sordariomycetes</taxon>
        <taxon>Sordariomycetidae</taxon>
        <taxon>Diaporthales</taxon>
        <taxon>Schizoparmaceae</taxon>
        <taxon>Coniella</taxon>
    </lineage>
</organism>
<sequence length="155" mass="16567">MCRNQYGKSSLPAVRHGCGRARDRNGVVRVRFPSHIAGAVDTNVLVLDNGTRGQIDSPSPQRIAGCVGRGAQGDGVSCGPVPEGGNVAGAAFLFSNVIWSRFDLRDRQMREGSFGLSDVLSAEFEGSGPAYMRGWRRAGVRTGEKDGQSSRDARK</sequence>
<feature type="region of interest" description="Disordered" evidence="1">
    <location>
        <begin position="135"/>
        <end position="155"/>
    </location>
</feature>
<keyword evidence="3" id="KW-1185">Reference proteome</keyword>
<evidence type="ECO:0000313" key="3">
    <source>
        <dbReference type="Proteomes" id="UP000241462"/>
    </source>
</evidence>
<feature type="compositionally biased region" description="Basic and acidic residues" evidence="1">
    <location>
        <begin position="142"/>
        <end position="155"/>
    </location>
</feature>
<dbReference type="AlphaFoldDB" id="A0A2T3AMR9"/>
<dbReference type="Proteomes" id="UP000241462">
    <property type="component" value="Unassembled WGS sequence"/>
</dbReference>
<dbReference type="EMBL" id="KZ678374">
    <property type="protein sequence ID" value="PSS03619.1"/>
    <property type="molecule type" value="Genomic_DNA"/>
</dbReference>
<name>A0A2T3AMR9_9PEZI</name>
<protein>
    <submittedName>
        <fullName evidence="2">Uncharacterized protein</fullName>
    </submittedName>
</protein>
<evidence type="ECO:0000256" key="1">
    <source>
        <dbReference type="SAM" id="MobiDB-lite"/>
    </source>
</evidence>
<reference evidence="2 3" key="1">
    <citation type="journal article" date="2018" name="Mycol. Prog.">
        <title>Coniella lustricola, a new species from submerged detritus.</title>
        <authorList>
            <person name="Raudabaugh D.B."/>
            <person name="Iturriaga T."/>
            <person name="Carver A."/>
            <person name="Mondo S."/>
            <person name="Pangilinan J."/>
            <person name="Lipzen A."/>
            <person name="He G."/>
            <person name="Amirebrahimi M."/>
            <person name="Grigoriev I.V."/>
            <person name="Miller A.N."/>
        </authorList>
    </citation>
    <scope>NUCLEOTIDE SEQUENCE [LARGE SCALE GENOMIC DNA]</scope>
    <source>
        <strain evidence="2 3">B22-T-1</strain>
    </source>
</reference>
<accession>A0A2T3AMR9</accession>